<protein>
    <submittedName>
        <fullName evidence="1">Uncharacterized protein</fullName>
    </submittedName>
</protein>
<name>A0A8T5V3E0_9EURY</name>
<dbReference type="EMBL" id="JAIOUQ010000009">
    <property type="protein sequence ID" value="MBZ2166175.1"/>
    <property type="molecule type" value="Genomic_DNA"/>
</dbReference>
<dbReference type="Proteomes" id="UP000825933">
    <property type="component" value="Unassembled WGS sequence"/>
</dbReference>
<dbReference type="RefSeq" id="WP_223791738.1">
    <property type="nucleotide sequence ID" value="NZ_JAIOUQ010000009.1"/>
</dbReference>
<gene>
    <name evidence="1" type="ORF">K8N75_09005</name>
</gene>
<organism evidence="1 2">
    <name type="scientific">Methanobacterium spitsbergense</name>
    <dbReference type="NCBI Taxonomy" id="2874285"/>
    <lineage>
        <taxon>Archaea</taxon>
        <taxon>Methanobacteriati</taxon>
        <taxon>Methanobacteriota</taxon>
        <taxon>Methanomada group</taxon>
        <taxon>Methanobacteria</taxon>
        <taxon>Methanobacteriales</taxon>
        <taxon>Methanobacteriaceae</taxon>
        <taxon>Methanobacterium</taxon>
    </lineage>
</organism>
<evidence type="ECO:0000313" key="1">
    <source>
        <dbReference type="EMBL" id="MBZ2166175.1"/>
    </source>
</evidence>
<accession>A0A8T5V3E0</accession>
<proteinExistence type="predicted"/>
<reference evidence="2" key="1">
    <citation type="journal article" date="2022" name="Microbiol. Resour. Announc.">
        <title>Draft Genome Sequence of a Methanogenic Archaeon from West Spitsbergen Permafrost.</title>
        <authorList>
            <person name="Trubitsyn V."/>
            <person name="Rivkina E."/>
            <person name="Shcherbakova V."/>
        </authorList>
    </citation>
    <scope>NUCLEOTIDE SEQUENCE [LARGE SCALE GENOMIC DNA]</scope>
    <source>
        <strain evidence="2">VT</strain>
    </source>
</reference>
<keyword evidence="2" id="KW-1185">Reference proteome</keyword>
<dbReference type="AlphaFoldDB" id="A0A8T5V3E0"/>
<sequence length="187" mass="21835">MPKNYNMKEMILELLEGKELSKKELLEDIRKKSNRSTSDKTLNESLMILLKEKKIYITSYDFGIYDGVKRIQSIKPEGIVFGLMKTDFVEIETLIKILESDDVEVVRNASSKLKKNFRNKIDDLKSRNSFEDGEDLDSLFNKTIFYIYSQSDDQKRILINKFAWSLSNEDGSVNLFEDILNYMQAQS</sequence>
<evidence type="ECO:0000313" key="2">
    <source>
        <dbReference type="Proteomes" id="UP000825933"/>
    </source>
</evidence>
<comment type="caution">
    <text evidence="1">The sequence shown here is derived from an EMBL/GenBank/DDBJ whole genome shotgun (WGS) entry which is preliminary data.</text>
</comment>